<feature type="region of interest" description="Disordered" evidence="1">
    <location>
        <begin position="90"/>
        <end position="109"/>
    </location>
</feature>
<keyword evidence="2" id="KW-0472">Membrane</keyword>
<keyword evidence="2" id="KW-0812">Transmembrane</keyword>
<accession>A0A841H5E3</accession>
<evidence type="ECO:0000256" key="1">
    <source>
        <dbReference type="SAM" id="MobiDB-lite"/>
    </source>
</evidence>
<sequence length="187" mass="20124">MRESPHREHVTAIVLSELENLGITIRPGVLDMPLLSLALDEDLTFDFIPDVERRLGVSSPPEPWKRVFTASQAIEVWCRTLAARDDAQPAAMPGDAAVPASPAAATIRPEGRQVTGKRSVWAKANAPLPERGPLIFGTVACLATGLAGFIDLWLGDPYPIWQAPFLVLGILMGAILILDPSISNDAN</sequence>
<dbReference type="Proteomes" id="UP000582837">
    <property type="component" value="Unassembled WGS sequence"/>
</dbReference>
<keyword evidence="4" id="KW-1185">Reference proteome</keyword>
<organism evidence="3 4">
    <name type="scientific">Longimicrobium terrae</name>
    <dbReference type="NCBI Taxonomy" id="1639882"/>
    <lineage>
        <taxon>Bacteria</taxon>
        <taxon>Pseudomonadati</taxon>
        <taxon>Gemmatimonadota</taxon>
        <taxon>Longimicrobiia</taxon>
        <taxon>Longimicrobiales</taxon>
        <taxon>Longimicrobiaceae</taxon>
        <taxon>Longimicrobium</taxon>
    </lineage>
</organism>
<dbReference type="RefSeq" id="WP_170038728.1">
    <property type="nucleotide sequence ID" value="NZ_JABDTL010000002.1"/>
</dbReference>
<keyword evidence="2" id="KW-1133">Transmembrane helix</keyword>
<gene>
    <name evidence="3" type="ORF">HNQ61_004850</name>
</gene>
<dbReference type="AlphaFoldDB" id="A0A841H5E3"/>
<reference evidence="3 4" key="1">
    <citation type="submission" date="2020-08" db="EMBL/GenBank/DDBJ databases">
        <title>Genomic Encyclopedia of Type Strains, Phase IV (KMG-IV): sequencing the most valuable type-strain genomes for metagenomic binning, comparative biology and taxonomic classification.</title>
        <authorList>
            <person name="Goeker M."/>
        </authorList>
    </citation>
    <scope>NUCLEOTIDE SEQUENCE [LARGE SCALE GENOMIC DNA]</scope>
    <source>
        <strain evidence="3 4">DSM 29007</strain>
    </source>
</reference>
<feature type="transmembrane region" description="Helical" evidence="2">
    <location>
        <begin position="160"/>
        <end position="178"/>
    </location>
</feature>
<protein>
    <submittedName>
        <fullName evidence="3">Uncharacterized protein</fullName>
    </submittedName>
</protein>
<evidence type="ECO:0000313" key="3">
    <source>
        <dbReference type="EMBL" id="MBB6073183.1"/>
    </source>
</evidence>
<evidence type="ECO:0000256" key="2">
    <source>
        <dbReference type="SAM" id="Phobius"/>
    </source>
</evidence>
<comment type="caution">
    <text evidence="3">The sequence shown here is derived from an EMBL/GenBank/DDBJ whole genome shotgun (WGS) entry which is preliminary data.</text>
</comment>
<feature type="transmembrane region" description="Helical" evidence="2">
    <location>
        <begin position="134"/>
        <end position="154"/>
    </location>
</feature>
<name>A0A841H5E3_9BACT</name>
<proteinExistence type="predicted"/>
<dbReference type="EMBL" id="JACHIA010000022">
    <property type="protein sequence ID" value="MBB6073183.1"/>
    <property type="molecule type" value="Genomic_DNA"/>
</dbReference>
<evidence type="ECO:0000313" key="4">
    <source>
        <dbReference type="Proteomes" id="UP000582837"/>
    </source>
</evidence>
<feature type="compositionally biased region" description="Low complexity" evidence="1">
    <location>
        <begin position="96"/>
        <end position="105"/>
    </location>
</feature>